<keyword evidence="1" id="KW-0413">Isomerase</keyword>
<dbReference type="PANTHER" id="PTHR43489">
    <property type="entry name" value="ISOMERASE"/>
    <property type="match status" value="1"/>
</dbReference>
<dbReference type="PANTHER" id="PTHR43489:SF3">
    <property type="entry name" value="XYLOSE ISOMERASE DOMAIN PROTEIN TIM BARREL"/>
    <property type="match status" value="1"/>
</dbReference>
<dbReference type="InterPro" id="IPR013022">
    <property type="entry name" value="Xyl_isomerase-like_TIM-brl"/>
</dbReference>
<accession>A0ABX0QKA6</accession>
<proteinExistence type="predicted"/>
<dbReference type="InterPro" id="IPR050417">
    <property type="entry name" value="Sugar_Epim/Isomerase"/>
</dbReference>
<gene>
    <name evidence="4" type="ORF">F7231_10215</name>
</gene>
<evidence type="ECO:0000313" key="4">
    <source>
        <dbReference type="EMBL" id="NID10544.1"/>
    </source>
</evidence>
<dbReference type="Proteomes" id="UP000606008">
    <property type="component" value="Unassembled WGS sequence"/>
</dbReference>
<feature type="chain" id="PRO_5046875627" evidence="2">
    <location>
        <begin position="25"/>
        <end position="295"/>
    </location>
</feature>
<name>A0ABX0QKA6_9BACT</name>
<dbReference type="RefSeq" id="WP_085410964.1">
    <property type="nucleotide sequence ID" value="NZ_WAEL01000003.1"/>
</dbReference>
<organism evidence="4 5">
    <name type="scientific">Fibrivirga algicola</name>
    <dbReference type="NCBI Taxonomy" id="2950420"/>
    <lineage>
        <taxon>Bacteria</taxon>
        <taxon>Pseudomonadati</taxon>
        <taxon>Bacteroidota</taxon>
        <taxon>Cytophagia</taxon>
        <taxon>Cytophagales</taxon>
        <taxon>Spirosomataceae</taxon>
        <taxon>Fibrivirga</taxon>
    </lineage>
</organism>
<keyword evidence="2" id="KW-0732">Signal</keyword>
<protein>
    <submittedName>
        <fullName evidence="4">TIM barrel protein</fullName>
    </submittedName>
</protein>
<feature type="signal peptide" evidence="2">
    <location>
        <begin position="1"/>
        <end position="24"/>
    </location>
</feature>
<sequence length="295" mass="32642">MQRRRALRNLTGTALSLSAVPSFAQLMKDHEPTAPGAAMAAPLKGNINHSVCRWCYSKIPLEELCQAAKAMGIKSIDLTGPEEWPVLKKYGLTSALPQGAGKGINDGFNDPKFHDELVASYEAIFPKLKAAGLTTVICFSGNRRGMSDAQGLENCAVGLKRLMPSAEKYGITMIMELLNSKVNHKDYMCDHTAWGVELCKKVGSDKFKLLYDIYHMQIMEGDIIRTIQQSHQYIGHYHTGGNPGRNEIDETQEIYYPAVMKAILATGFKGYVAQEFIPKRDPLTSLREAVLLCDV</sequence>
<dbReference type="EMBL" id="WAEL01000003">
    <property type="protein sequence ID" value="NID10544.1"/>
    <property type="molecule type" value="Genomic_DNA"/>
</dbReference>
<keyword evidence="5" id="KW-1185">Reference proteome</keyword>
<feature type="domain" description="Xylose isomerase-like TIM barrel" evidence="3">
    <location>
        <begin position="87"/>
        <end position="284"/>
    </location>
</feature>
<dbReference type="SUPFAM" id="SSF51658">
    <property type="entry name" value="Xylose isomerase-like"/>
    <property type="match status" value="1"/>
</dbReference>
<comment type="caution">
    <text evidence="4">The sequence shown here is derived from an EMBL/GenBank/DDBJ whole genome shotgun (WGS) entry which is preliminary data.</text>
</comment>
<evidence type="ECO:0000259" key="3">
    <source>
        <dbReference type="Pfam" id="PF01261"/>
    </source>
</evidence>
<dbReference type="Pfam" id="PF01261">
    <property type="entry name" value="AP_endonuc_2"/>
    <property type="match status" value="1"/>
</dbReference>
<evidence type="ECO:0000256" key="2">
    <source>
        <dbReference type="SAM" id="SignalP"/>
    </source>
</evidence>
<reference evidence="4" key="1">
    <citation type="submission" date="2024-05" db="EMBL/GenBank/DDBJ databases">
        <authorList>
            <person name="Jung D.-H."/>
        </authorList>
    </citation>
    <scope>NUCLEOTIDE SEQUENCE</scope>
    <source>
        <strain evidence="4">JA-25</strain>
    </source>
</reference>
<dbReference type="Gene3D" id="3.20.20.150">
    <property type="entry name" value="Divalent-metal-dependent TIM barrel enzymes"/>
    <property type="match status" value="1"/>
</dbReference>
<evidence type="ECO:0000313" key="5">
    <source>
        <dbReference type="Proteomes" id="UP000606008"/>
    </source>
</evidence>
<evidence type="ECO:0000256" key="1">
    <source>
        <dbReference type="ARBA" id="ARBA00023235"/>
    </source>
</evidence>
<dbReference type="InterPro" id="IPR036237">
    <property type="entry name" value="Xyl_isomerase-like_sf"/>
</dbReference>